<dbReference type="InterPro" id="IPR015943">
    <property type="entry name" value="WD40/YVTN_repeat-like_dom_sf"/>
</dbReference>
<sequence>MVGGGVGNASYWWKGAKIPDSFDLGTVPVELTCIVSSSKYIVIGTGCGALFIYNKTRGRLLRPLRTNSFEAVTSIHLLDDCVAIGHNTGTLVVIRLPNDREGGTTIAQCIDTDSHRRSPITCVEWSLDGKKVISGDASGTVIVSTVMFDTENGFEFAMR</sequence>
<dbReference type="Proteomes" id="UP000230423">
    <property type="component" value="Unassembled WGS sequence"/>
</dbReference>
<dbReference type="GO" id="GO:0032527">
    <property type="term" value="P:protein exit from endoplasmic reticulum"/>
    <property type="evidence" value="ECO:0007669"/>
    <property type="project" value="TreeGrafter"/>
</dbReference>
<organism evidence="1 2">
    <name type="scientific">Teladorsagia circumcincta</name>
    <name type="common">Brown stomach worm</name>
    <name type="synonym">Ostertagia circumcincta</name>
    <dbReference type="NCBI Taxonomy" id="45464"/>
    <lineage>
        <taxon>Eukaryota</taxon>
        <taxon>Metazoa</taxon>
        <taxon>Ecdysozoa</taxon>
        <taxon>Nematoda</taxon>
        <taxon>Chromadorea</taxon>
        <taxon>Rhabditida</taxon>
        <taxon>Rhabditina</taxon>
        <taxon>Rhabditomorpha</taxon>
        <taxon>Strongyloidea</taxon>
        <taxon>Trichostrongylidae</taxon>
        <taxon>Teladorsagia</taxon>
    </lineage>
</organism>
<evidence type="ECO:0000313" key="1">
    <source>
        <dbReference type="EMBL" id="PIO67885.1"/>
    </source>
</evidence>
<dbReference type="AlphaFoldDB" id="A0A2G9UCC0"/>
<dbReference type="Gene3D" id="2.130.10.10">
    <property type="entry name" value="YVTN repeat-like/Quinoprotein amine dehydrogenase"/>
    <property type="match status" value="1"/>
</dbReference>
<accession>A0A2G9UCC0</accession>
<gene>
    <name evidence="1" type="ORF">TELCIR_10354</name>
</gene>
<dbReference type="EMBL" id="KZ347366">
    <property type="protein sequence ID" value="PIO67885.1"/>
    <property type="molecule type" value="Genomic_DNA"/>
</dbReference>
<evidence type="ECO:0000313" key="2">
    <source>
        <dbReference type="Proteomes" id="UP000230423"/>
    </source>
</evidence>
<dbReference type="PANTHER" id="PTHR23287:SF16">
    <property type="entry name" value="TECTONIN BETA-PROPELLER REPEAT-CONTAINING PROTEIN 2"/>
    <property type="match status" value="1"/>
</dbReference>
<reference evidence="1 2" key="1">
    <citation type="submission" date="2015-09" db="EMBL/GenBank/DDBJ databases">
        <title>Draft genome of the parasitic nematode Teladorsagia circumcincta isolate WARC Sus (inbred).</title>
        <authorList>
            <person name="Mitreva M."/>
        </authorList>
    </citation>
    <scope>NUCLEOTIDE SEQUENCE [LARGE SCALE GENOMIC DNA]</scope>
    <source>
        <strain evidence="1 2">S</strain>
    </source>
</reference>
<dbReference type="OrthoDB" id="5869243at2759"/>
<name>A0A2G9UCC0_TELCI</name>
<evidence type="ECO:0008006" key="3">
    <source>
        <dbReference type="Google" id="ProtNLM"/>
    </source>
</evidence>
<dbReference type="SUPFAM" id="SSF50978">
    <property type="entry name" value="WD40 repeat-like"/>
    <property type="match status" value="1"/>
</dbReference>
<dbReference type="PANTHER" id="PTHR23287">
    <property type="entry name" value="RUBY-EYE2-LIKE PROTEIN"/>
    <property type="match status" value="1"/>
</dbReference>
<protein>
    <recommendedName>
        <fullName evidence="3">Anaphase-promoting complex subunit 4 WD40 domain-containing protein</fullName>
    </recommendedName>
</protein>
<dbReference type="GO" id="GO:0005737">
    <property type="term" value="C:cytoplasm"/>
    <property type="evidence" value="ECO:0007669"/>
    <property type="project" value="GOC"/>
</dbReference>
<keyword evidence="2" id="KW-1185">Reference proteome</keyword>
<proteinExistence type="predicted"/>
<dbReference type="InterPro" id="IPR036322">
    <property type="entry name" value="WD40_repeat_dom_sf"/>
</dbReference>